<dbReference type="InterPro" id="IPR008622">
    <property type="entry name" value="FliT"/>
</dbReference>
<comment type="caution">
    <text evidence="6">The sequence shown here is derived from an EMBL/GenBank/DDBJ whole genome shotgun (WGS) entry which is preliminary data.</text>
</comment>
<evidence type="ECO:0000256" key="5">
    <source>
        <dbReference type="ARBA" id="ARBA00093797"/>
    </source>
</evidence>
<keyword evidence="4" id="KW-0143">Chaperone</keyword>
<protein>
    <recommendedName>
        <fullName evidence="5">Flagellar protein FliT</fullName>
    </recommendedName>
</protein>
<keyword evidence="3" id="KW-1005">Bacterial flagellum biogenesis</keyword>
<evidence type="ECO:0000256" key="4">
    <source>
        <dbReference type="ARBA" id="ARBA00023186"/>
    </source>
</evidence>
<evidence type="ECO:0000256" key="2">
    <source>
        <dbReference type="ARBA" id="ARBA00022490"/>
    </source>
</evidence>
<gene>
    <name evidence="6" type="ORF">ENW48_04230</name>
</gene>
<organism evidence="6">
    <name type="scientific">Desulfobacca acetoxidans</name>
    <dbReference type="NCBI Taxonomy" id="60893"/>
    <lineage>
        <taxon>Bacteria</taxon>
        <taxon>Pseudomonadati</taxon>
        <taxon>Thermodesulfobacteriota</taxon>
        <taxon>Desulfobaccia</taxon>
        <taxon>Desulfobaccales</taxon>
        <taxon>Desulfobaccaceae</taxon>
        <taxon>Desulfobacca</taxon>
    </lineage>
</organism>
<keyword evidence="2" id="KW-0963">Cytoplasm</keyword>
<evidence type="ECO:0000256" key="3">
    <source>
        <dbReference type="ARBA" id="ARBA00022795"/>
    </source>
</evidence>
<dbReference type="Pfam" id="PF05400">
    <property type="entry name" value="FliT"/>
    <property type="match status" value="1"/>
</dbReference>
<proteinExistence type="predicted"/>
<dbReference type="AlphaFoldDB" id="A0A7C5AL71"/>
<reference evidence="6" key="1">
    <citation type="journal article" date="2020" name="mSystems">
        <title>Genome- and Community-Level Interaction Insights into Carbon Utilization and Element Cycling Functions of Hydrothermarchaeota in Hydrothermal Sediment.</title>
        <authorList>
            <person name="Zhou Z."/>
            <person name="Liu Y."/>
            <person name="Xu W."/>
            <person name="Pan J."/>
            <person name="Luo Z.H."/>
            <person name="Li M."/>
        </authorList>
    </citation>
    <scope>NUCLEOTIDE SEQUENCE [LARGE SCALE GENOMIC DNA]</scope>
    <source>
        <strain evidence="6">SpSt-853</strain>
    </source>
</reference>
<evidence type="ECO:0000313" key="6">
    <source>
        <dbReference type="EMBL" id="HGZ11407.1"/>
    </source>
</evidence>
<evidence type="ECO:0000256" key="1">
    <source>
        <dbReference type="ARBA" id="ARBA00004514"/>
    </source>
</evidence>
<sequence length="119" mass="13409">MAGSFGESGPPVTRAELANLARLTRGLAEAVTRGDLDLALELLTERQRALQGLTWPSEADDSFWDELQALKELELKILDFCRTWQEVVNERLKVLNQGQVLRVAYTPGEEKPQFININK</sequence>
<comment type="subcellular location">
    <subcellularLocation>
        <location evidence="1">Cytoplasm</location>
        <location evidence="1">Cytosol</location>
    </subcellularLocation>
</comment>
<dbReference type="EMBL" id="DTKJ01000029">
    <property type="protein sequence ID" value="HGZ11407.1"/>
    <property type="molecule type" value="Genomic_DNA"/>
</dbReference>
<accession>A0A7C5AL71</accession>
<name>A0A7C5AL71_9BACT</name>